<dbReference type="OrthoDB" id="9811611at2"/>
<gene>
    <name evidence="5" type="ORF">D1B32_00035</name>
</gene>
<dbReference type="GO" id="GO:0004519">
    <property type="term" value="F:endonuclease activity"/>
    <property type="evidence" value="ECO:0007669"/>
    <property type="project" value="UniProtKB-KW"/>
</dbReference>
<dbReference type="Proteomes" id="UP000285456">
    <property type="component" value="Unassembled WGS sequence"/>
</dbReference>
<evidence type="ECO:0000313" key="5">
    <source>
        <dbReference type="EMBL" id="RHW35050.1"/>
    </source>
</evidence>
<evidence type="ECO:0000256" key="1">
    <source>
        <dbReference type="ARBA" id="ARBA00010923"/>
    </source>
</evidence>
<dbReference type="AlphaFoldDB" id="A0A417YN52"/>
<accession>A0A417YN52</accession>
<keyword evidence="5" id="KW-0378">Hydrolase</keyword>
<protein>
    <submittedName>
        <fullName evidence="5">Restriction endonuclease subunit S</fullName>
    </submittedName>
</protein>
<dbReference type="Pfam" id="PF01420">
    <property type="entry name" value="Methylase_S"/>
    <property type="match status" value="1"/>
</dbReference>
<dbReference type="Gene3D" id="3.90.220.20">
    <property type="entry name" value="DNA methylase specificity domains"/>
    <property type="match status" value="2"/>
</dbReference>
<dbReference type="InterPro" id="IPR044946">
    <property type="entry name" value="Restrct_endonuc_typeI_TRD_sf"/>
</dbReference>
<sequence>MGKVDSPFDEEEYNAFVEGLEVSIINKSDLERTLRFDSEFYSEENLVIQDILNKHKTAKISDLTYVSDGNHMSISDRFAEKGIPYYRGQDIHNFFIEQSNPICIDEEAYNLPTMKRSHLKKGDVLLSIVGTIGGVSLVSKEEPATCNCKLAILRPNHIDGFYLSVFLQSKFGQNQIKKFTRGAVQKGLILEDMDQIFVPVLSIDFQNEIHSLLDLAYKKLERSKKIYKHSEDVILDIIGLNSSELNKDSLNIKNLKESFLESGRLDAEYYQPKYDDYLQLIYNYSNGYKPLYEVCNIKDKNFKLVDKKQYNYIELSDIGKSGEVKSCTTDFGSELPTRARRKVSTNDVIISSIEGSLESCALISSEYDNALCSTGFYVINSEIINAETLLVLFKSELMQNILKQNCSGTILTSISKNEFINIPVPIIDEKTQEKIQSKITESFQLRTESEELLEAAKQAVELAIEQGETAATDFINNNYGDKF</sequence>
<organism evidence="5 6">
    <name type="scientific">Oceanobacillus profundus</name>
    <dbReference type="NCBI Taxonomy" id="372463"/>
    <lineage>
        <taxon>Bacteria</taxon>
        <taxon>Bacillati</taxon>
        <taxon>Bacillota</taxon>
        <taxon>Bacilli</taxon>
        <taxon>Bacillales</taxon>
        <taxon>Bacillaceae</taxon>
        <taxon>Oceanobacillus</taxon>
    </lineage>
</organism>
<evidence type="ECO:0000259" key="4">
    <source>
        <dbReference type="Pfam" id="PF01420"/>
    </source>
</evidence>
<dbReference type="InterPro" id="IPR000055">
    <property type="entry name" value="Restrct_endonuc_typeI_TRD"/>
</dbReference>
<keyword evidence="5" id="KW-0540">Nuclease</keyword>
<name>A0A417YN52_9BACI</name>
<comment type="caution">
    <text evidence="5">The sequence shown here is derived from an EMBL/GenBank/DDBJ whole genome shotgun (WGS) entry which is preliminary data.</text>
</comment>
<evidence type="ECO:0000256" key="3">
    <source>
        <dbReference type="ARBA" id="ARBA00023125"/>
    </source>
</evidence>
<keyword evidence="6" id="KW-1185">Reference proteome</keyword>
<comment type="similarity">
    <text evidence="1">Belongs to the type-I restriction system S methylase family.</text>
</comment>
<dbReference type="InterPro" id="IPR052021">
    <property type="entry name" value="Type-I_RS_S_subunit"/>
</dbReference>
<dbReference type="PANTHER" id="PTHR30408:SF12">
    <property type="entry name" value="TYPE I RESTRICTION ENZYME MJAVIII SPECIFICITY SUBUNIT"/>
    <property type="match status" value="1"/>
</dbReference>
<dbReference type="PANTHER" id="PTHR30408">
    <property type="entry name" value="TYPE-1 RESTRICTION ENZYME ECOKI SPECIFICITY PROTEIN"/>
    <property type="match status" value="1"/>
</dbReference>
<proteinExistence type="inferred from homology"/>
<keyword evidence="2" id="KW-0680">Restriction system</keyword>
<dbReference type="SUPFAM" id="SSF116734">
    <property type="entry name" value="DNA methylase specificity domain"/>
    <property type="match status" value="2"/>
</dbReference>
<feature type="domain" description="Type I restriction modification DNA specificity" evidence="4">
    <location>
        <begin position="56"/>
        <end position="223"/>
    </location>
</feature>
<reference evidence="5 6" key="1">
    <citation type="journal article" date="2007" name="Int. J. Syst. Evol. Microbiol.">
        <title>Oceanobacillus profundus sp. nov., isolated from a deep-sea sediment core.</title>
        <authorList>
            <person name="Kim Y.G."/>
            <person name="Choi D.H."/>
            <person name="Hyun S."/>
            <person name="Cho B.C."/>
        </authorList>
    </citation>
    <scope>NUCLEOTIDE SEQUENCE [LARGE SCALE GENOMIC DNA]</scope>
    <source>
        <strain evidence="5 6">DSM 18246</strain>
    </source>
</reference>
<evidence type="ECO:0000313" key="6">
    <source>
        <dbReference type="Proteomes" id="UP000285456"/>
    </source>
</evidence>
<evidence type="ECO:0000256" key="2">
    <source>
        <dbReference type="ARBA" id="ARBA00022747"/>
    </source>
</evidence>
<keyword evidence="3" id="KW-0238">DNA-binding</keyword>
<dbReference type="GO" id="GO:0009307">
    <property type="term" value="P:DNA restriction-modification system"/>
    <property type="evidence" value="ECO:0007669"/>
    <property type="project" value="UniProtKB-KW"/>
</dbReference>
<dbReference type="GO" id="GO:0003677">
    <property type="term" value="F:DNA binding"/>
    <property type="evidence" value="ECO:0007669"/>
    <property type="project" value="UniProtKB-KW"/>
</dbReference>
<keyword evidence="5" id="KW-0255">Endonuclease</keyword>
<dbReference type="EMBL" id="QWEH01000001">
    <property type="protein sequence ID" value="RHW35050.1"/>
    <property type="molecule type" value="Genomic_DNA"/>
</dbReference>